<name>A0A6A5VZQ6_9PLEO</name>
<keyword evidence="2" id="KW-1185">Reference proteome</keyword>
<reference evidence="1" key="1">
    <citation type="journal article" date="2020" name="Stud. Mycol.">
        <title>101 Dothideomycetes genomes: a test case for predicting lifestyles and emergence of pathogens.</title>
        <authorList>
            <person name="Haridas S."/>
            <person name="Albert R."/>
            <person name="Binder M."/>
            <person name="Bloem J."/>
            <person name="Labutti K."/>
            <person name="Salamov A."/>
            <person name="Andreopoulos B."/>
            <person name="Baker S."/>
            <person name="Barry K."/>
            <person name="Bills G."/>
            <person name="Bluhm B."/>
            <person name="Cannon C."/>
            <person name="Castanera R."/>
            <person name="Culley D."/>
            <person name="Daum C."/>
            <person name="Ezra D."/>
            <person name="Gonzalez J."/>
            <person name="Henrissat B."/>
            <person name="Kuo A."/>
            <person name="Liang C."/>
            <person name="Lipzen A."/>
            <person name="Lutzoni F."/>
            <person name="Magnuson J."/>
            <person name="Mondo S."/>
            <person name="Nolan M."/>
            <person name="Ohm R."/>
            <person name="Pangilinan J."/>
            <person name="Park H.-J."/>
            <person name="Ramirez L."/>
            <person name="Alfaro M."/>
            <person name="Sun H."/>
            <person name="Tritt A."/>
            <person name="Yoshinaga Y."/>
            <person name="Zwiers L.-H."/>
            <person name="Turgeon B."/>
            <person name="Goodwin S."/>
            <person name="Spatafora J."/>
            <person name="Crous P."/>
            <person name="Grigoriev I."/>
        </authorList>
    </citation>
    <scope>NUCLEOTIDE SEQUENCE</scope>
    <source>
        <strain evidence="1">CBS 123094</strain>
    </source>
</reference>
<evidence type="ECO:0000313" key="1">
    <source>
        <dbReference type="EMBL" id="KAF1994494.1"/>
    </source>
</evidence>
<evidence type="ECO:0000313" key="2">
    <source>
        <dbReference type="Proteomes" id="UP000799779"/>
    </source>
</evidence>
<proteinExistence type="predicted"/>
<accession>A0A6A5VZQ6</accession>
<dbReference type="EMBL" id="ML977659">
    <property type="protein sequence ID" value="KAF1994494.1"/>
    <property type="molecule type" value="Genomic_DNA"/>
</dbReference>
<sequence length="173" mass="19785">MPVYQVFPISERVTELVRCLATSLDSQTGGETRKCATDELEIFRYSLSTEYWDFTREYLRNVANTIRHPANDMELRAPPQRPLFFHYIQGWLSTQSDDVGVILPILHKGSTEGNIRIWSATENLSYTLPLEPCKMIVLSTEVRFQVSAHIPLVLILHPISPEQQRPVGSDEDP</sequence>
<dbReference type="AlphaFoldDB" id="A0A6A5VZQ6"/>
<protein>
    <submittedName>
        <fullName evidence="1">Uncharacterized protein</fullName>
    </submittedName>
</protein>
<organism evidence="1 2">
    <name type="scientific">Amniculicola lignicola CBS 123094</name>
    <dbReference type="NCBI Taxonomy" id="1392246"/>
    <lineage>
        <taxon>Eukaryota</taxon>
        <taxon>Fungi</taxon>
        <taxon>Dikarya</taxon>
        <taxon>Ascomycota</taxon>
        <taxon>Pezizomycotina</taxon>
        <taxon>Dothideomycetes</taxon>
        <taxon>Pleosporomycetidae</taxon>
        <taxon>Pleosporales</taxon>
        <taxon>Amniculicolaceae</taxon>
        <taxon>Amniculicola</taxon>
    </lineage>
</organism>
<dbReference type="Proteomes" id="UP000799779">
    <property type="component" value="Unassembled WGS sequence"/>
</dbReference>
<gene>
    <name evidence="1" type="ORF">P154DRAFT_527056</name>
</gene>